<dbReference type="FunFam" id="2.40.10.10:FF:000038">
    <property type="entry name" value="Serine protease"/>
    <property type="match status" value="1"/>
</dbReference>
<feature type="compositionally biased region" description="Basic and acidic residues" evidence="4">
    <location>
        <begin position="96"/>
        <end position="108"/>
    </location>
</feature>
<comment type="caution">
    <text evidence="6">The sequence shown here is derived from an EMBL/GenBank/DDBJ whole genome shotgun (WGS) entry which is preliminary data.</text>
</comment>
<evidence type="ECO:0000256" key="1">
    <source>
        <dbReference type="ARBA" id="ARBA00004613"/>
    </source>
</evidence>
<dbReference type="SMART" id="SM00020">
    <property type="entry name" value="Tryp_SPc"/>
    <property type="match status" value="1"/>
</dbReference>
<feature type="compositionally biased region" description="Basic and acidic residues" evidence="4">
    <location>
        <begin position="230"/>
        <end position="240"/>
    </location>
</feature>
<evidence type="ECO:0000256" key="3">
    <source>
        <dbReference type="ARBA" id="ARBA00023157"/>
    </source>
</evidence>
<protein>
    <recommendedName>
        <fullName evidence="5">Peptidase S1 domain-containing protein</fullName>
    </recommendedName>
</protein>
<dbReference type="SUPFAM" id="SSF50494">
    <property type="entry name" value="Trypsin-like serine proteases"/>
    <property type="match status" value="1"/>
</dbReference>
<keyword evidence="7" id="KW-1185">Reference proteome</keyword>
<reference evidence="6 7" key="1">
    <citation type="submission" date="2024-04" db="EMBL/GenBank/DDBJ databases">
        <authorList>
            <person name="Rising A."/>
            <person name="Reimegard J."/>
            <person name="Sonavane S."/>
            <person name="Akerstrom W."/>
            <person name="Nylinder S."/>
            <person name="Hedman E."/>
            <person name="Kallberg Y."/>
        </authorList>
    </citation>
    <scope>NUCLEOTIDE SEQUENCE [LARGE SCALE GENOMIC DNA]</scope>
</reference>
<dbReference type="AlphaFoldDB" id="A0AAV2BSR2"/>
<feature type="compositionally biased region" description="Basic and acidic residues" evidence="4">
    <location>
        <begin position="130"/>
        <end position="143"/>
    </location>
</feature>
<dbReference type="CDD" id="cd00190">
    <property type="entry name" value="Tryp_SPc"/>
    <property type="match status" value="1"/>
</dbReference>
<dbReference type="InterPro" id="IPR041515">
    <property type="entry name" value="PPAF-2-like_Clip"/>
</dbReference>
<accession>A0AAV2BSR2</accession>
<dbReference type="InterPro" id="IPR009003">
    <property type="entry name" value="Peptidase_S1_PA"/>
</dbReference>
<dbReference type="Pfam" id="PF00089">
    <property type="entry name" value="Trypsin"/>
    <property type="match status" value="1"/>
</dbReference>
<evidence type="ECO:0000256" key="2">
    <source>
        <dbReference type="ARBA" id="ARBA00022525"/>
    </source>
</evidence>
<feature type="compositionally biased region" description="Basic and acidic residues" evidence="4">
    <location>
        <begin position="157"/>
        <end position="168"/>
    </location>
</feature>
<sequence length="743" mass="82797">MKSDSSLDCLKLHDRRHESGCFFYSSSAPSYLVRTKYKMKLHPISSILVSFALFQTFLPVNSQRQIESRRVRPYEEKCDRDTGRCNFKDGYIEEKEHDFKTDGDKERPPVLNRDGYPSSGGGRPGIGSDYKPKPVGDRTDYDPKPVGAGGYNPKPVYGRDDYVPKPADEPSGYRPKPDSIPTDDDYYPKPTVDRDDTYRHGGGGYNRKPPVVRDELKPIRGGGGYNPKPVVDRDEYDPKPVRGGVGGGGYNPKPVVDRDEYNPKPVRGGGGYNPKPAVDRDEYNPKPVGVGGYNPRPVGDRGDRINKPGGGGYLPRPDDEDDYIPRPVGGGGGGYPNKPGKPDLGGYDKPKEGDYPVDEDFRDDYLPEGKPEPVVQGNCICVPYYQCQDGHIVTDGSGIIDARKKTHPEDFEETELPLANMALTPYQIQTNVKPKFLQDGKFTPPSCGPFHVCCDTPETSTVKPYHHKCGVRNPSGINSRILSPSNKGEADFGEWPWQAAVLKAEGKVNIFQCGGVLIDKYHVLTVAHCVFHLYKYNEYPLKVRLGEWDTQTTTEFLAHEDYNVSKILVHPDFRNTSLWNDIALLRLEEPVLFAPHIDSICLPQYDEIFSGQNCVVTGWGKDAYKGGTFSNIMKEVALQVIDDYKCEEMLRKTRLGRFFQLHEGFLCAGGEYGLDSCKGDGGGPLVCYRKDKSYALAGMVSWGIDCGTEGVPGVYIKVQKYLDWISKNTGVSLQEYWPNRGKP</sequence>
<dbReference type="PANTHER" id="PTHR24258">
    <property type="entry name" value="SERINE PROTEASE-RELATED"/>
    <property type="match status" value="1"/>
</dbReference>
<dbReference type="GO" id="GO:0004252">
    <property type="term" value="F:serine-type endopeptidase activity"/>
    <property type="evidence" value="ECO:0007669"/>
    <property type="project" value="InterPro"/>
</dbReference>
<organism evidence="6 7">
    <name type="scientific">Larinioides sclopetarius</name>
    <dbReference type="NCBI Taxonomy" id="280406"/>
    <lineage>
        <taxon>Eukaryota</taxon>
        <taxon>Metazoa</taxon>
        <taxon>Ecdysozoa</taxon>
        <taxon>Arthropoda</taxon>
        <taxon>Chelicerata</taxon>
        <taxon>Arachnida</taxon>
        <taxon>Araneae</taxon>
        <taxon>Araneomorphae</taxon>
        <taxon>Entelegynae</taxon>
        <taxon>Araneoidea</taxon>
        <taxon>Araneidae</taxon>
        <taxon>Larinioides</taxon>
    </lineage>
</organism>
<dbReference type="Proteomes" id="UP001497382">
    <property type="component" value="Unassembled WGS sequence"/>
</dbReference>
<dbReference type="Pfam" id="PF18322">
    <property type="entry name" value="CLIP_1"/>
    <property type="match status" value="1"/>
</dbReference>
<dbReference type="PANTHER" id="PTHR24258:SF129">
    <property type="entry name" value="LP15124P-RELATED"/>
    <property type="match status" value="1"/>
</dbReference>
<comment type="subcellular location">
    <subcellularLocation>
        <location evidence="1">Secreted</location>
    </subcellularLocation>
</comment>
<dbReference type="InterPro" id="IPR001314">
    <property type="entry name" value="Peptidase_S1A"/>
</dbReference>
<keyword evidence="2" id="KW-0964">Secreted</keyword>
<dbReference type="GO" id="GO:0005576">
    <property type="term" value="C:extracellular region"/>
    <property type="evidence" value="ECO:0007669"/>
    <property type="project" value="UniProtKB-SubCell"/>
</dbReference>
<evidence type="ECO:0000256" key="4">
    <source>
        <dbReference type="SAM" id="MobiDB-lite"/>
    </source>
</evidence>
<dbReference type="InterPro" id="IPR001254">
    <property type="entry name" value="Trypsin_dom"/>
</dbReference>
<evidence type="ECO:0000259" key="5">
    <source>
        <dbReference type="PROSITE" id="PS50240"/>
    </source>
</evidence>
<dbReference type="PROSITE" id="PS50240">
    <property type="entry name" value="TRYPSIN_DOM"/>
    <property type="match status" value="1"/>
</dbReference>
<keyword evidence="3" id="KW-1015">Disulfide bond</keyword>
<dbReference type="GO" id="GO:0006508">
    <property type="term" value="P:proteolysis"/>
    <property type="evidence" value="ECO:0007669"/>
    <property type="project" value="InterPro"/>
</dbReference>
<gene>
    <name evidence="6" type="ORF">LARSCL_LOCUS20861</name>
</gene>
<dbReference type="Gene3D" id="2.40.10.10">
    <property type="entry name" value="Trypsin-like serine proteases"/>
    <property type="match status" value="1"/>
</dbReference>
<dbReference type="PRINTS" id="PR00722">
    <property type="entry name" value="CHYMOTRYPSIN"/>
</dbReference>
<feature type="domain" description="Peptidase S1" evidence="5">
    <location>
        <begin position="481"/>
        <end position="730"/>
    </location>
</feature>
<proteinExistence type="predicted"/>
<evidence type="ECO:0000313" key="7">
    <source>
        <dbReference type="Proteomes" id="UP001497382"/>
    </source>
</evidence>
<dbReference type="InterPro" id="IPR043504">
    <property type="entry name" value="Peptidase_S1_PA_chymotrypsin"/>
</dbReference>
<evidence type="ECO:0000313" key="6">
    <source>
        <dbReference type="EMBL" id="CAL1298489.1"/>
    </source>
</evidence>
<feature type="region of interest" description="Disordered" evidence="4">
    <location>
        <begin position="96"/>
        <end position="353"/>
    </location>
</feature>
<dbReference type="EMBL" id="CAXIEN010000463">
    <property type="protein sequence ID" value="CAL1298489.1"/>
    <property type="molecule type" value="Genomic_DNA"/>
</dbReference>
<name>A0AAV2BSR2_9ARAC</name>